<proteinExistence type="predicted"/>
<dbReference type="OrthoDB" id="10575922at2759"/>
<comment type="caution">
    <text evidence="2">The sequence shown here is derived from an EMBL/GenBank/DDBJ whole genome shotgun (WGS) entry which is preliminary data.</text>
</comment>
<evidence type="ECO:0000256" key="1">
    <source>
        <dbReference type="SAM" id="MobiDB-lite"/>
    </source>
</evidence>
<protein>
    <submittedName>
        <fullName evidence="2">Uncharacterized protein</fullName>
    </submittedName>
</protein>
<keyword evidence="3" id="KW-1185">Reference proteome</keyword>
<organism evidence="2 3">
    <name type="scientific">Actinidia rufa</name>
    <dbReference type="NCBI Taxonomy" id="165716"/>
    <lineage>
        <taxon>Eukaryota</taxon>
        <taxon>Viridiplantae</taxon>
        <taxon>Streptophyta</taxon>
        <taxon>Embryophyta</taxon>
        <taxon>Tracheophyta</taxon>
        <taxon>Spermatophyta</taxon>
        <taxon>Magnoliopsida</taxon>
        <taxon>eudicotyledons</taxon>
        <taxon>Gunneridae</taxon>
        <taxon>Pentapetalae</taxon>
        <taxon>asterids</taxon>
        <taxon>Ericales</taxon>
        <taxon>Actinidiaceae</taxon>
        <taxon>Actinidia</taxon>
    </lineage>
</organism>
<sequence>MSAHSNTIRALHHSISPSILACMPAPPPHTTESPSLGGGGGGVFRIGLGTSINERKHQNEKRGLGLGFEIYDGDEELLPRNQRDEGEGLTSARETNVQPRVREEFDQEGSGQLPRQVHPDQFYRSSLSRMLWWHDILLPRRSPEERRHLEHQQHDKEHGGH</sequence>
<reference evidence="2 3" key="1">
    <citation type="submission" date="2019-07" db="EMBL/GenBank/DDBJ databases">
        <title>De Novo Assembly of kiwifruit Actinidia rufa.</title>
        <authorList>
            <person name="Sugita-Konishi S."/>
            <person name="Sato K."/>
            <person name="Mori E."/>
            <person name="Abe Y."/>
            <person name="Kisaki G."/>
            <person name="Hamano K."/>
            <person name="Suezawa K."/>
            <person name="Otani M."/>
            <person name="Fukuda T."/>
            <person name="Manabe T."/>
            <person name="Gomi K."/>
            <person name="Tabuchi M."/>
            <person name="Akimitsu K."/>
            <person name="Kataoka I."/>
        </authorList>
    </citation>
    <scope>NUCLEOTIDE SEQUENCE [LARGE SCALE GENOMIC DNA]</scope>
    <source>
        <strain evidence="3">cv. Fuchu</strain>
    </source>
</reference>
<name>A0A7J0G0D9_9ERIC</name>
<feature type="region of interest" description="Disordered" evidence="1">
    <location>
        <begin position="80"/>
        <end position="117"/>
    </location>
</feature>
<dbReference type="Proteomes" id="UP000585474">
    <property type="component" value="Unassembled WGS sequence"/>
</dbReference>
<evidence type="ECO:0000313" key="3">
    <source>
        <dbReference type="Proteomes" id="UP000585474"/>
    </source>
</evidence>
<dbReference type="AlphaFoldDB" id="A0A7J0G0D9"/>
<evidence type="ECO:0000313" key="2">
    <source>
        <dbReference type="EMBL" id="GFZ04401.1"/>
    </source>
</evidence>
<accession>A0A7J0G0D9</accession>
<gene>
    <name evidence="2" type="ORF">Acr_16g0010250</name>
</gene>
<dbReference type="EMBL" id="BJWL01000016">
    <property type="protein sequence ID" value="GFZ04401.1"/>
    <property type="molecule type" value="Genomic_DNA"/>
</dbReference>